<dbReference type="EMBL" id="CAKOAT010201821">
    <property type="protein sequence ID" value="CAH8355001.1"/>
    <property type="molecule type" value="Genomic_DNA"/>
</dbReference>
<dbReference type="Proteomes" id="UP001642260">
    <property type="component" value="Unassembled WGS sequence"/>
</dbReference>
<dbReference type="PANTHER" id="PTHR34048:SF5">
    <property type="entry name" value="INNER MEMBRANE LOCALIZED PROTEIN"/>
    <property type="match status" value="1"/>
</dbReference>
<protein>
    <submittedName>
        <fullName evidence="1">Uncharacterized protein</fullName>
    </submittedName>
</protein>
<comment type="caution">
    <text evidence="1">The sequence shown here is derived from an EMBL/GenBank/DDBJ whole genome shotgun (WGS) entry which is preliminary data.</text>
</comment>
<organism evidence="1 2">
    <name type="scientific">Eruca vesicaria subsp. sativa</name>
    <name type="common">Garden rocket</name>
    <name type="synonym">Eruca sativa</name>
    <dbReference type="NCBI Taxonomy" id="29727"/>
    <lineage>
        <taxon>Eukaryota</taxon>
        <taxon>Viridiplantae</taxon>
        <taxon>Streptophyta</taxon>
        <taxon>Embryophyta</taxon>
        <taxon>Tracheophyta</taxon>
        <taxon>Spermatophyta</taxon>
        <taxon>Magnoliopsida</taxon>
        <taxon>eudicotyledons</taxon>
        <taxon>Gunneridae</taxon>
        <taxon>Pentapetalae</taxon>
        <taxon>rosids</taxon>
        <taxon>malvids</taxon>
        <taxon>Brassicales</taxon>
        <taxon>Brassicaceae</taxon>
        <taxon>Brassiceae</taxon>
        <taxon>Eruca</taxon>
    </lineage>
</organism>
<keyword evidence="2" id="KW-1185">Reference proteome</keyword>
<evidence type="ECO:0000313" key="2">
    <source>
        <dbReference type="Proteomes" id="UP001642260"/>
    </source>
</evidence>
<evidence type="ECO:0000313" key="1">
    <source>
        <dbReference type="EMBL" id="CAH8355001.1"/>
    </source>
</evidence>
<name>A0ABC8K977_ERUVS</name>
<accession>A0ABC8K977</accession>
<dbReference type="AlphaFoldDB" id="A0ABC8K977"/>
<gene>
    <name evidence="1" type="ORF">ERUC_LOCUS20756</name>
</gene>
<dbReference type="PANTHER" id="PTHR34048">
    <property type="entry name" value="LOW-DENSITY RECEPTOR-LIKE PROTEIN"/>
    <property type="match status" value="1"/>
</dbReference>
<sequence length="218" mass="24982">MRLISHRVCFILAIGALVSMCLFKSHHLRLFSWLLSKSCIEILGNRERDCEDDEGSNEDEHTKLWLLQHASISNIFSLFLPAHLSSLLQHVKSKLQEGKREIKAVALKVYSAYALGPTRLYPKAGVDRKDLKRKFPKFIYNEDTAVEKTWKVLGWKFTQLNSDMEDATSQLKTGDTLNGAALRTDEVEADGTWNKATIPYVTKALQEILRWKLKFTKN</sequence>
<reference evidence="1 2" key="1">
    <citation type="submission" date="2022-03" db="EMBL/GenBank/DDBJ databases">
        <authorList>
            <person name="Macdonald S."/>
            <person name="Ahmed S."/>
            <person name="Newling K."/>
        </authorList>
    </citation>
    <scope>NUCLEOTIDE SEQUENCE [LARGE SCALE GENOMIC DNA]</scope>
</reference>
<proteinExistence type="predicted"/>
<dbReference type="InterPro" id="IPR040377">
    <property type="entry name" value="Ssl2009-like"/>
</dbReference>